<feature type="coiled-coil region" evidence="1">
    <location>
        <begin position="61"/>
        <end position="140"/>
    </location>
</feature>
<sequence length="149" mass="17278">MMHRKLTKIVVGALFLIVVLGSSFTIVFADQDIGAMLTGWFDRKTEESIGEIEEVVWNEQENQTNRLKEELRLAIDAAEQQLDEFVEAEKKQRVEELERYSDELVNEMDIDNSALESEIQAELDRILNEAKDEMELLLENEYEEHGGEE</sequence>
<dbReference type="RefSeq" id="WP_377556001.1">
    <property type="nucleotide sequence ID" value="NZ_JBHUHQ010000015.1"/>
</dbReference>
<proteinExistence type="predicted"/>
<organism evidence="2 3">
    <name type="scientific">Ornithinibacillus salinisoli</name>
    <dbReference type="NCBI Taxonomy" id="1848459"/>
    <lineage>
        <taxon>Bacteria</taxon>
        <taxon>Bacillati</taxon>
        <taxon>Bacillota</taxon>
        <taxon>Bacilli</taxon>
        <taxon>Bacillales</taxon>
        <taxon>Bacillaceae</taxon>
        <taxon>Ornithinibacillus</taxon>
    </lineage>
</organism>
<dbReference type="EMBL" id="JBHUHQ010000015">
    <property type="protein sequence ID" value="MFD2044764.1"/>
    <property type="molecule type" value="Genomic_DNA"/>
</dbReference>
<name>A0ABW4VYQ8_9BACI</name>
<evidence type="ECO:0000256" key="1">
    <source>
        <dbReference type="SAM" id="Coils"/>
    </source>
</evidence>
<reference evidence="3" key="1">
    <citation type="journal article" date="2019" name="Int. J. Syst. Evol. Microbiol.">
        <title>The Global Catalogue of Microorganisms (GCM) 10K type strain sequencing project: providing services to taxonomists for standard genome sequencing and annotation.</title>
        <authorList>
            <consortium name="The Broad Institute Genomics Platform"/>
            <consortium name="The Broad Institute Genome Sequencing Center for Infectious Disease"/>
            <person name="Wu L."/>
            <person name="Ma J."/>
        </authorList>
    </citation>
    <scope>NUCLEOTIDE SEQUENCE [LARGE SCALE GENOMIC DNA]</scope>
    <source>
        <strain evidence="3">R28</strain>
    </source>
</reference>
<evidence type="ECO:0000313" key="3">
    <source>
        <dbReference type="Proteomes" id="UP001597383"/>
    </source>
</evidence>
<comment type="caution">
    <text evidence="2">The sequence shown here is derived from an EMBL/GenBank/DDBJ whole genome shotgun (WGS) entry which is preliminary data.</text>
</comment>
<keyword evidence="1" id="KW-0175">Coiled coil</keyword>
<dbReference type="Proteomes" id="UP001597383">
    <property type="component" value="Unassembled WGS sequence"/>
</dbReference>
<accession>A0ABW4VYQ8</accession>
<protein>
    <submittedName>
        <fullName evidence="2">Uncharacterized protein</fullName>
    </submittedName>
</protein>
<keyword evidence="3" id="KW-1185">Reference proteome</keyword>
<evidence type="ECO:0000313" key="2">
    <source>
        <dbReference type="EMBL" id="MFD2044764.1"/>
    </source>
</evidence>
<gene>
    <name evidence="2" type="ORF">ACFSJF_10840</name>
</gene>